<protein>
    <submittedName>
        <fullName evidence="2">Uncharacterized protein</fullName>
    </submittedName>
</protein>
<keyword evidence="3" id="KW-1185">Reference proteome</keyword>
<dbReference type="Proteomes" id="UP000319160">
    <property type="component" value="Unassembled WGS sequence"/>
</dbReference>
<reference evidence="3" key="1">
    <citation type="submission" date="2019-06" db="EMBL/GenBank/DDBJ databases">
        <title>Draft genome sequence of the griseofulvin-producing fungus Xylaria cubensis strain G536.</title>
        <authorList>
            <person name="Mead M.E."/>
            <person name="Raja H.A."/>
            <person name="Steenwyk J.L."/>
            <person name="Knowles S.L."/>
            <person name="Oberlies N.H."/>
            <person name="Rokas A."/>
        </authorList>
    </citation>
    <scope>NUCLEOTIDE SEQUENCE [LARGE SCALE GENOMIC DNA]</scope>
    <source>
        <strain evidence="3">G536</strain>
    </source>
</reference>
<dbReference type="OrthoDB" id="2563155at2759"/>
<accession>A0A553IEH0</accession>
<feature type="region of interest" description="Disordered" evidence="1">
    <location>
        <begin position="145"/>
        <end position="248"/>
    </location>
</feature>
<sequence>MDHSYVPPFRRHQAVGDSGDASQAQGAPNNHSNQSIRHNGNRQGLRGYGRGGRGGYKRDFVQKQRSQVDQSDLYHLRDIQTYFWGSVDDSRDSRSSTFHDSKDRPEQLSHLLLFFGANPRWANDHIVFAKSKLALLPEYAAKKADNGEWGTENKTHGSASVATDRLAPRDQDATITHNAYRTETVVQADRSKPAETQGLSPPAAKKQNSLSDEPSDGKGATSNLSTDSAGRDGPHDTPISAPSPTVTTTRMKYTDIRKETEASPASNQSTASESYMKYTDIRTIPAKDFYNKHEHGPPEPVLPVIAPIDYVPESPLPIAIFEEQRTPGLRTGDNNIQFAFKGWFKISRINILAPHSAELVRMLQQKWGRKDRFGHILPSKPRDASAWSASLAMEWAVVAFQLLEGEDAPPAPHIEKLPEPERPITKSVNEILSDMRLNDDSGGAEKDEHYEIGS</sequence>
<organism evidence="2 3">
    <name type="scientific">Xylaria flabelliformis</name>
    <dbReference type="NCBI Taxonomy" id="2512241"/>
    <lineage>
        <taxon>Eukaryota</taxon>
        <taxon>Fungi</taxon>
        <taxon>Dikarya</taxon>
        <taxon>Ascomycota</taxon>
        <taxon>Pezizomycotina</taxon>
        <taxon>Sordariomycetes</taxon>
        <taxon>Xylariomycetidae</taxon>
        <taxon>Xylariales</taxon>
        <taxon>Xylariaceae</taxon>
        <taxon>Xylaria</taxon>
    </lineage>
</organism>
<evidence type="ECO:0000313" key="2">
    <source>
        <dbReference type="EMBL" id="TRX98612.1"/>
    </source>
</evidence>
<gene>
    <name evidence="2" type="ORF">FHL15_000686</name>
</gene>
<evidence type="ECO:0000256" key="1">
    <source>
        <dbReference type="SAM" id="MobiDB-lite"/>
    </source>
</evidence>
<dbReference type="EMBL" id="VFLP01000002">
    <property type="protein sequence ID" value="TRX98612.1"/>
    <property type="molecule type" value="Genomic_DNA"/>
</dbReference>
<comment type="caution">
    <text evidence="2">The sequence shown here is derived from an EMBL/GenBank/DDBJ whole genome shotgun (WGS) entry which is preliminary data.</text>
</comment>
<name>A0A553IEH0_9PEZI</name>
<feature type="compositionally biased region" description="Basic and acidic residues" evidence="1">
    <location>
        <begin position="145"/>
        <end position="155"/>
    </location>
</feature>
<feature type="compositionally biased region" description="Polar residues" evidence="1">
    <location>
        <begin position="20"/>
        <end position="38"/>
    </location>
</feature>
<dbReference type="AlphaFoldDB" id="A0A553IEH0"/>
<feature type="compositionally biased region" description="Polar residues" evidence="1">
    <location>
        <begin position="173"/>
        <end position="185"/>
    </location>
</feature>
<feature type="region of interest" description="Disordered" evidence="1">
    <location>
        <begin position="1"/>
        <end position="61"/>
    </location>
</feature>
<evidence type="ECO:0000313" key="3">
    <source>
        <dbReference type="Proteomes" id="UP000319160"/>
    </source>
</evidence>
<proteinExistence type="predicted"/>